<keyword evidence="1" id="KW-0472">Membrane</keyword>
<keyword evidence="1" id="KW-1133">Transmembrane helix</keyword>
<dbReference type="Gramene" id="EFJ18294">
    <property type="protein sequence ID" value="EFJ18294"/>
    <property type="gene ID" value="SELMODRAFT_420344"/>
</dbReference>
<reference evidence="2 3" key="1">
    <citation type="journal article" date="2011" name="Science">
        <title>The Selaginella genome identifies genetic changes associated with the evolution of vascular plants.</title>
        <authorList>
            <person name="Banks J.A."/>
            <person name="Nishiyama T."/>
            <person name="Hasebe M."/>
            <person name="Bowman J.L."/>
            <person name="Gribskov M."/>
            <person name="dePamphilis C."/>
            <person name="Albert V.A."/>
            <person name="Aono N."/>
            <person name="Aoyama T."/>
            <person name="Ambrose B.A."/>
            <person name="Ashton N.W."/>
            <person name="Axtell M.J."/>
            <person name="Barker E."/>
            <person name="Barker M.S."/>
            <person name="Bennetzen J.L."/>
            <person name="Bonawitz N.D."/>
            <person name="Chapple C."/>
            <person name="Cheng C."/>
            <person name="Correa L.G."/>
            <person name="Dacre M."/>
            <person name="DeBarry J."/>
            <person name="Dreyer I."/>
            <person name="Elias M."/>
            <person name="Engstrom E.M."/>
            <person name="Estelle M."/>
            <person name="Feng L."/>
            <person name="Finet C."/>
            <person name="Floyd S.K."/>
            <person name="Frommer W.B."/>
            <person name="Fujita T."/>
            <person name="Gramzow L."/>
            <person name="Gutensohn M."/>
            <person name="Harholt J."/>
            <person name="Hattori M."/>
            <person name="Heyl A."/>
            <person name="Hirai T."/>
            <person name="Hiwatashi Y."/>
            <person name="Ishikawa M."/>
            <person name="Iwata M."/>
            <person name="Karol K.G."/>
            <person name="Koehler B."/>
            <person name="Kolukisaoglu U."/>
            <person name="Kubo M."/>
            <person name="Kurata T."/>
            <person name="Lalonde S."/>
            <person name="Li K."/>
            <person name="Li Y."/>
            <person name="Litt A."/>
            <person name="Lyons E."/>
            <person name="Manning G."/>
            <person name="Maruyama T."/>
            <person name="Michael T.P."/>
            <person name="Mikami K."/>
            <person name="Miyazaki S."/>
            <person name="Morinaga S."/>
            <person name="Murata T."/>
            <person name="Mueller-Roeber B."/>
            <person name="Nelson D.R."/>
            <person name="Obara M."/>
            <person name="Oguri Y."/>
            <person name="Olmstead R.G."/>
            <person name="Onodera N."/>
            <person name="Petersen B.L."/>
            <person name="Pils B."/>
            <person name="Prigge M."/>
            <person name="Rensing S.A."/>
            <person name="Riano-Pachon D.M."/>
            <person name="Roberts A.W."/>
            <person name="Sato Y."/>
            <person name="Scheller H.V."/>
            <person name="Schulz B."/>
            <person name="Schulz C."/>
            <person name="Shakirov E.V."/>
            <person name="Shibagaki N."/>
            <person name="Shinohara N."/>
            <person name="Shippen D.E."/>
            <person name="Soerensen I."/>
            <person name="Sotooka R."/>
            <person name="Sugimoto N."/>
            <person name="Sugita M."/>
            <person name="Sumikawa N."/>
            <person name="Tanurdzic M."/>
            <person name="Theissen G."/>
            <person name="Ulvskov P."/>
            <person name="Wakazuki S."/>
            <person name="Weng J.K."/>
            <person name="Willats W.W."/>
            <person name="Wipf D."/>
            <person name="Wolf P.G."/>
            <person name="Yang L."/>
            <person name="Zimmer A.D."/>
            <person name="Zhu Q."/>
            <person name="Mitros T."/>
            <person name="Hellsten U."/>
            <person name="Loque D."/>
            <person name="Otillar R."/>
            <person name="Salamov A."/>
            <person name="Schmutz J."/>
            <person name="Shapiro H."/>
            <person name="Lindquist E."/>
            <person name="Lucas S."/>
            <person name="Rokhsar D."/>
            <person name="Grigoriev I.V."/>
        </authorList>
    </citation>
    <scope>NUCLEOTIDE SEQUENCE [LARGE SCALE GENOMIC DNA]</scope>
</reference>
<feature type="transmembrane region" description="Helical" evidence="1">
    <location>
        <begin position="232"/>
        <end position="251"/>
    </location>
</feature>
<accession>D8SBP8</accession>
<evidence type="ECO:0000256" key="1">
    <source>
        <dbReference type="SAM" id="Phobius"/>
    </source>
</evidence>
<feature type="transmembrane region" description="Helical" evidence="1">
    <location>
        <begin position="144"/>
        <end position="164"/>
    </location>
</feature>
<dbReference type="EMBL" id="GL377610">
    <property type="protein sequence ID" value="EFJ18294.1"/>
    <property type="molecule type" value="Genomic_DNA"/>
</dbReference>
<organism evidence="3">
    <name type="scientific">Selaginella moellendorffii</name>
    <name type="common">Spikemoss</name>
    <dbReference type="NCBI Taxonomy" id="88036"/>
    <lineage>
        <taxon>Eukaryota</taxon>
        <taxon>Viridiplantae</taxon>
        <taxon>Streptophyta</taxon>
        <taxon>Embryophyta</taxon>
        <taxon>Tracheophyta</taxon>
        <taxon>Lycopodiopsida</taxon>
        <taxon>Selaginellales</taxon>
        <taxon>Selaginellaceae</taxon>
        <taxon>Selaginella</taxon>
    </lineage>
</organism>
<dbReference type="HOGENOM" id="CLU_783892_0_0_1"/>
<evidence type="ECO:0000313" key="2">
    <source>
        <dbReference type="EMBL" id="EFJ18294.1"/>
    </source>
</evidence>
<keyword evidence="1" id="KW-0812">Transmembrane</keyword>
<protein>
    <submittedName>
        <fullName evidence="2">Uncharacterized protein</fullName>
    </submittedName>
</protein>
<dbReference type="GO" id="GO:0005886">
    <property type="term" value="C:plasma membrane"/>
    <property type="evidence" value="ECO:0000318"/>
    <property type="project" value="GO_Central"/>
</dbReference>
<evidence type="ECO:0000313" key="3">
    <source>
        <dbReference type="Proteomes" id="UP000001514"/>
    </source>
</evidence>
<proteinExistence type="predicted"/>
<dbReference type="KEGG" id="smo:SELMODRAFT_420344"/>
<gene>
    <name evidence="2" type="ORF">SELMODRAFT_420344</name>
</gene>
<dbReference type="Proteomes" id="UP000001514">
    <property type="component" value="Unassembled WGS sequence"/>
</dbReference>
<sequence length="354" mass="38809">MDHRKPTGRLTRSLIDRAQPFLTAYNGIFINSTFPAGMNIPQALVKHKVADEISLQQDANFPREFAFFAVPPTVDGALSYTNVFDASYAVATEMRRMPSTDQLKSQVGNSCYFDGLGKVTDVDPAQGDCKFKIGIVTASSPPGLSAAMSLLAASLAFLFLLFSLSQPHNSSLLVELVHVNIKVLHSSDSTGQSGHTSLLPETVRNGFRAIHLSLVPKIVFQPETMLGHANPILVALLWLYLLVKGGGFALWRSLPCLHHPYDPHFVVFIIQEALHFGGEGEGKVKTSDLHRRIFVCTEMKAPTEVKTSVKHGNNSDPTGVESNSLLIGQEAEYVESTEGDEPVAMDRFWVVKYL</sequence>
<keyword evidence="3" id="KW-1185">Reference proteome</keyword>
<dbReference type="InParanoid" id="D8SBP8"/>
<dbReference type="AlphaFoldDB" id="D8SBP8"/>
<name>D8SBP8_SELML</name>